<organism evidence="2 3">
    <name type="scientific">Sporobacter termitidis DSM 10068</name>
    <dbReference type="NCBI Taxonomy" id="1123282"/>
    <lineage>
        <taxon>Bacteria</taxon>
        <taxon>Bacillati</taxon>
        <taxon>Bacillota</taxon>
        <taxon>Clostridia</taxon>
        <taxon>Eubacteriales</taxon>
        <taxon>Oscillospiraceae</taxon>
        <taxon>Sporobacter</taxon>
    </lineage>
</organism>
<keyword evidence="3" id="KW-1185">Reference proteome</keyword>
<dbReference type="Pfam" id="PF00403">
    <property type="entry name" value="HMA"/>
    <property type="match status" value="1"/>
</dbReference>
<dbReference type="Proteomes" id="UP000183995">
    <property type="component" value="Unassembled WGS sequence"/>
</dbReference>
<dbReference type="OrthoDB" id="1913655at2"/>
<dbReference type="GO" id="GO:0006825">
    <property type="term" value="P:copper ion transport"/>
    <property type="evidence" value="ECO:0007669"/>
    <property type="project" value="InterPro"/>
</dbReference>
<dbReference type="GO" id="GO:0005507">
    <property type="term" value="F:copper ion binding"/>
    <property type="evidence" value="ECO:0007669"/>
    <property type="project" value="InterPro"/>
</dbReference>
<dbReference type="PROSITE" id="PS50846">
    <property type="entry name" value="HMA_2"/>
    <property type="match status" value="1"/>
</dbReference>
<reference evidence="2 3" key="1">
    <citation type="submission" date="2016-11" db="EMBL/GenBank/DDBJ databases">
        <authorList>
            <person name="Jaros S."/>
            <person name="Januszkiewicz K."/>
            <person name="Wedrychowicz H."/>
        </authorList>
    </citation>
    <scope>NUCLEOTIDE SEQUENCE [LARGE SCALE GENOMIC DNA]</scope>
    <source>
        <strain evidence="2 3">DSM 10068</strain>
    </source>
</reference>
<gene>
    <name evidence="2" type="ORF">SAMN02745823_01164</name>
</gene>
<proteinExistence type="predicted"/>
<evidence type="ECO:0000313" key="3">
    <source>
        <dbReference type="Proteomes" id="UP000183995"/>
    </source>
</evidence>
<sequence length="69" mass="7548">MDTMFCSVSGMQNKESKTQIKNALKKIDGVSQVGVNLTTGTIQIDYNTPATENAIKDCIEDSGFKIVFE</sequence>
<protein>
    <submittedName>
        <fullName evidence="2">Copper chaperone CopZ</fullName>
    </submittedName>
</protein>
<dbReference type="STRING" id="1123282.SAMN02745823_01164"/>
<dbReference type="Gene3D" id="3.30.70.100">
    <property type="match status" value="1"/>
</dbReference>
<dbReference type="RefSeq" id="WP_073076719.1">
    <property type="nucleotide sequence ID" value="NZ_FQXV01000003.1"/>
</dbReference>
<name>A0A1M5WB10_9FIRM</name>
<feature type="domain" description="HMA" evidence="1">
    <location>
        <begin position="2"/>
        <end position="67"/>
    </location>
</feature>
<evidence type="ECO:0000259" key="1">
    <source>
        <dbReference type="PROSITE" id="PS50846"/>
    </source>
</evidence>
<dbReference type="InterPro" id="IPR036163">
    <property type="entry name" value="HMA_dom_sf"/>
</dbReference>
<dbReference type="EMBL" id="FQXV01000003">
    <property type="protein sequence ID" value="SHH84640.1"/>
    <property type="molecule type" value="Genomic_DNA"/>
</dbReference>
<dbReference type="SUPFAM" id="SSF55008">
    <property type="entry name" value="HMA, heavy metal-associated domain"/>
    <property type="match status" value="1"/>
</dbReference>
<dbReference type="AlphaFoldDB" id="A0A1M5WB10"/>
<evidence type="ECO:0000313" key="2">
    <source>
        <dbReference type="EMBL" id="SHH84640.1"/>
    </source>
</evidence>
<dbReference type="CDD" id="cd00371">
    <property type="entry name" value="HMA"/>
    <property type="match status" value="1"/>
</dbReference>
<accession>A0A1M5WB10</accession>
<dbReference type="InterPro" id="IPR006121">
    <property type="entry name" value="HMA_dom"/>
</dbReference>
<dbReference type="PRINTS" id="PR00944">
    <property type="entry name" value="CUEXPORT"/>
</dbReference>
<dbReference type="InterPro" id="IPR000428">
    <property type="entry name" value="Cu-bd"/>
</dbReference>